<dbReference type="EMBL" id="LCCE01000050">
    <property type="protein sequence ID" value="KKS24976.1"/>
    <property type="molecule type" value="Genomic_DNA"/>
</dbReference>
<keyword evidence="1" id="KW-0812">Transmembrane</keyword>
<organism evidence="2 3">
    <name type="scientific">Candidatus Yanofskybacteria bacterium GW2011_GWC2_41_9</name>
    <dbReference type="NCBI Taxonomy" id="1619029"/>
    <lineage>
        <taxon>Bacteria</taxon>
        <taxon>Candidatus Yanofskyibacteriota</taxon>
    </lineage>
</organism>
<keyword evidence="1" id="KW-0472">Membrane</keyword>
<feature type="transmembrane region" description="Helical" evidence="1">
    <location>
        <begin position="366"/>
        <end position="386"/>
    </location>
</feature>
<dbReference type="InterPro" id="IPR043993">
    <property type="entry name" value="T4SS_pilin"/>
</dbReference>
<dbReference type="AlphaFoldDB" id="A0A0G0ZSJ4"/>
<name>A0A0G0ZSJ4_9BACT</name>
<keyword evidence="1" id="KW-1133">Transmembrane helix</keyword>
<evidence type="ECO:0000256" key="1">
    <source>
        <dbReference type="SAM" id="Phobius"/>
    </source>
</evidence>
<proteinExistence type="predicted"/>
<sequence length="394" mass="41812">MKNKIIFQIIFVAVFVISLLFFPVKRADANFVDCFRNPFDQSLDSRLSANITLVPGSGAAGMTVKVNAIVAWNSDYVSSCKDLGLTVKLSNDEGWSSGDLTPPEGTISYQSSVFNVQAKDSNKDGKVPFTLNVSVGSPGSLLQPYHAMRTQKDFLARGADTMQCGFIDPADEYYRCKGNPDSNGSCVSNTQCTADAQAAGVTTGCTPIRETQCNNPASDFKFGCFILTANTNQKQFKCSATLNDNSCPGIDCSSFDSGCMRQQTYACDQLVTIGGGTGGGNTNCGAPPLEPCPTGETKDYPFEVPNPLQGGANTIAELVSIIVKWIFTLAIPIAVAVIVYSGILFLTSKGDIGKVTEAKKMLQYAVIGLAIILIGSGFISLIKSILELGAPPTP</sequence>
<protein>
    <submittedName>
        <fullName evidence="2">Uncharacterized protein</fullName>
    </submittedName>
</protein>
<feature type="transmembrane region" description="Helical" evidence="1">
    <location>
        <begin position="325"/>
        <end position="346"/>
    </location>
</feature>
<reference evidence="2 3" key="1">
    <citation type="journal article" date="2015" name="Nature">
        <title>rRNA introns, odd ribosomes, and small enigmatic genomes across a large radiation of phyla.</title>
        <authorList>
            <person name="Brown C.T."/>
            <person name="Hug L.A."/>
            <person name="Thomas B.C."/>
            <person name="Sharon I."/>
            <person name="Castelle C.J."/>
            <person name="Singh A."/>
            <person name="Wilkins M.J."/>
            <person name="Williams K.H."/>
            <person name="Banfield J.F."/>
        </authorList>
    </citation>
    <scope>NUCLEOTIDE SEQUENCE [LARGE SCALE GENOMIC DNA]</scope>
</reference>
<evidence type="ECO:0000313" key="3">
    <source>
        <dbReference type="Proteomes" id="UP000033859"/>
    </source>
</evidence>
<dbReference type="Proteomes" id="UP000033859">
    <property type="component" value="Unassembled WGS sequence"/>
</dbReference>
<gene>
    <name evidence="2" type="ORF">UU84_C0050G0003</name>
</gene>
<dbReference type="Pfam" id="PF18895">
    <property type="entry name" value="T4SS_pilin"/>
    <property type="match status" value="1"/>
</dbReference>
<accession>A0A0G0ZSJ4</accession>
<evidence type="ECO:0000313" key="2">
    <source>
        <dbReference type="EMBL" id="KKS24976.1"/>
    </source>
</evidence>
<comment type="caution">
    <text evidence="2">The sequence shown here is derived from an EMBL/GenBank/DDBJ whole genome shotgun (WGS) entry which is preliminary data.</text>
</comment>